<dbReference type="SUPFAM" id="SSF49503">
    <property type="entry name" value="Cupredoxins"/>
    <property type="match status" value="1"/>
</dbReference>
<sequence>MDRTVPIRGMTCRACEVRVARSLRQLPGVEEVAVSAARGRARITSSRPLPRASLEQAVLGAGYALGDPDRSWVSRDRRVWRDLAIGLGVVALALAGARMLGLEELAGRVGASAGPAGTTGAAGLTVALVLGLAAGLSACMALVGGLVLAVAARHAERHPQASLAQRWRPHLAFNAGRVVGFTVLGAVLGAVGGVVHVTGGTLALLTLVVALAMVAIGVQLTAVSPRLAHLTPALPAGVATRLGLEGRGAGAYRDGSTAALGAASFLLPCGFTQVVQLSALATGEPVTAGLMMGLFALGTAPGLLGVGGLTAAARGSVGPVLLRVAGVGVLALAAVNVGGAVTVLAPGATGRGPVAAGTTEVTASLEDGVQVLRTAQVVDGYAPAHATVLAGTEVRWEIDSTAASCASALHAPGMGVERVRLLEPGANVVTFTPTEPGSLHYSCAMGMYTGVVEVLPAG</sequence>
<dbReference type="InterPro" id="IPR017969">
    <property type="entry name" value="Heavy-metal-associated_CS"/>
</dbReference>
<evidence type="ECO:0000256" key="2">
    <source>
        <dbReference type="SAM" id="Phobius"/>
    </source>
</evidence>
<name>A0A939LP15_9CELL</name>
<dbReference type="PROSITE" id="PS01047">
    <property type="entry name" value="HMA_1"/>
    <property type="match status" value="1"/>
</dbReference>
<dbReference type="InterPro" id="IPR008972">
    <property type="entry name" value="Cupredoxin"/>
</dbReference>
<keyword evidence="2" id="KW-1133">Transmembrane helix</keyword>
<dbReference type="InterPro" id="IPR006121">
    <property type="entry name" value="HMA_dom"/>
</dbReference>
<dbReference type="Gene3D" id="3.30.70.100">
    <property type="match status" value="1"/>
</dbReference>
<keyword evidence="5" id="KW-1185">Reference proteome</keyword>
<protein>
    <submittedName>
        <fullName evidence="4">Sulfite exporter TauE/SafE family protein</fullName>
    </submittedName>
</protein>
<evidence type="ECO:0000313" key="4">
    <source>
        <dbReference type="EMBL" id="MBO1750993.1"/>
    </source>
</evidence>
<feature type="transmembrane region" description="Helical" evidence="2">
    <location>
        <begin position="201"/>
        <end position="223"/>
    </location>
</feature>
<dbReference type="SUPFAM" id="SSF55008">
    <property type="entry name" value="HMA, heavy metal-associated domain"/>
    <property type="match status" value="1"/>
</dbReference>
<gene>
    <name evidence="4" type="ORF">J4G33_04170</name>
</gene>
<keyword evidence="1" id="KW-0479">Metal-binding</keyword>
<dbReference type="PANTHER" id="PTHR42208">
    <property type="entry name" value="HEAVY METAL TRANSPORTER-RELATED"/>
    <property type="match status" value="1"/>
</dbReference>
<feature type="transmembrane region" description="Helical" evidence="2">
    <location>
        <begin position="171"/>
        <end position="195"/>
    </location>
</feature>
<feature type="domain" description="HMA" evidence="3">
    <location>
        <begin position="1"/>
        <end position="66"/>
    </location>
</feature>
<dbReference type="PROSITE" id="PS50846">
    <property type="entry name" value="HMA_2"/>
    <property type="match status" value="1"/>
</dbReference>
<feature type="transmembrane region" description="Helical" evidence="2">
    <location>
        <begin position="83"/>
        <end position="101"/>
    </location>
</feature>
<organism evidence="4 5">
    <name type="scientific">Actinotalea soli</name>
    <dbReference type="NCBI Taxonomy" id="2819234"/>
    <lineage>
        <taxon>Bacteria</taxon>
        <taxon>Bacillati</taxon>
        <taxon>Actinomycetota</taxon>
        <taxon>Actinomycetes</taxon>
        <taxon>Micrococcales</taxon>
        <taxon>Cellulomonadaceae</taxon>
        <taxon>Actinotalea</taxon>
    </lineage>
</organism>
<feature type="transmembrane region" description="Helical" evidence="2">
    <location>
        <begin position="257"/>
        <end position="279"/>
    </location>
</feature>
<dbReference type="EMBL" id="JAGEMK010000001">
    <property type="protein sequence ID" value="MBO1750993.1"/>
    <property type="molecule type" value="Genomic_DNA"/>
</dbReference>
<evidence type="ECO:0000313" key="5">
    <source>
        <dbReference type="Proteomes" id="UP000664209"/>
    </source>
</evidence>
<dbReference type="CDD" id="cd00371">
    <property type="entry name" value="HMA"/>
    <property type="match status" value="1"/>
</dbReference>
<dbReference type="RefSeq" id="WP_208054590.1">
    <property type="nucleotide sequence ID" value="NZ_JAGEMK010000001.1"/>
</dbReference>
<keyword evidence="2" id="KW-0812">Transmembrane</keyword>
<dbReference type="GO" id="GO:0046872">
    <property type="term" value="F:metal ion binding"/>
    <property type="evidence" value="ECO:0007669"/>
    <property type="project" value="UniProtKB-KW"/>
</dbReference>
<keyword evidence="2" id="KW-0472">Membrane</keyword>
<dbReference type="Gene3D" id="2.60.40.420">
    <property type="entry name" value="Cupredoxins - blue copper proteins"/>
    <property type="match status" value="1"/>
</dbReference>
<feature type="transmembrane region" description="Helical" evidence="2">
    <location>
        <begin position="291"/>
        <end position="313"/>
    </location>
</feature>
<dbReference type="Pfam" id="PF00403">
    <property type="entry name" value="HMA"/>
    <property type="match status" value="1"/>
</dbReference>
<evidence type="ECO:0000259" key="3">
    <source>
        <dbReference type="PROSITE" id="PS50846"/>
    </source>
</evidence>
<feature type="transmembrane region" description="Helical" evidence="2">
    <location>
        <begin position="121"/>
        <end position="150"/>
    </location>
</feature>
<reference evidence="4" key="1">
    <citation type="submission" date="2021-03" db="EMBL/GenBank/DDBJ databases">
        <title>Actinotalea soli sp. nov., isolated from soil.</title>
        <authorList>
            <person name="Ping W."/>
            <person name="Zhang J."/>
        </authorList>
    </citation>
    <scope>NUCLEOTIDE SEQUENCE</scope>
    <source>
        <strain evidence="4">BY-33</strain>
    </source>
</reference>
<accession>A0A939LP15</accession>
<dbReference type="InterPro" id="IPR039447">
    <property type="entry name" value="UreH-like_TM_dom"/>
</dbReference>
<dbReference type="Proteomes" id="UP000664209">
    <property type="component" value="Unassembled WGS sequence"/>
</dbReference>
<comment type="caution">
    <text evidence="4">The sequence shown here is derived from an EMBL/GenBank/DDBJ whole genome shotgun (WGS) entry which is preliminary data.</text>
</comment>
<dbReference type="Pfam" id="PF13386">
    <property type="entry name" value="DsbD_2"/>
    <property type="match status" value="1"/>
</dbReference>
<evidence type="ECO:0000256" key="1">
    <source>
        <dbReference type="ARBA" id="ARBA00022723"/>
    </source>
</evidence>
<dbReference type="InterPro" id="IPR036163">
    <property type="entry name" value="HMA_dom_sf"/>
</dbReference>
<proteinExistence type="predicted"/>
<feature type="transmembrane region" description="Helical" evidence="2">
    <location>
        <begin position="320"/>
        <end position="345"/>
    </location>
</feature>
<dbReference type="PANTHER" id="PTHR42208:SF1">
    <property type="entry name" value="HEAVY METAL TRANSPORTER"/>
    <property type="match status" value="1"/>
</dbReference>
<dbReference type="AlphaFoldDB" id="A0A939LP15"/>